<organism evidence="2 3">
    <name type="scientific">Entamoeba nuttalli</name>
    <dbReference type="NCBI Taxonomy" id="412467"/>
    <lineage>
        <taxon>Eukaryota</taxon>
        <taxon>Amoebozoa</taxon>
        <taxon>Evosea</taxon>
        <taxon>Archamoebae</taxon>
        <taxon>Mastigamoebida</taxon>
        <taxon>Entamoebidae</taxon>
        <taxon>Entamoeba</taxon>
    </lineage>
</organism>
<protein>
    <submittedName>
        <fullName evidence="2">Uncharacterized protein</fullName>
    </submittedName>
</protein>
<dbReference type="Proteomes" id="UP001628156">
    <property type="component" value="Unassembled WGS sequence"/>
</dbReference>
<evidence type="ECO:0000256" key="1">
    <source>
        <dbReference type="SAM" id="SignalP"/>
    </source>
</evidence>
<gene>
    <name evidence="2" type="ORF">ENUP19_0263G0043</name>
</gene>
<feature type="signal peptide" evidence="1">
    <location>
        <begin position="1"/>
        <end position="20"/>
    </location>
</feature>
<sequence>MLRFVLFLVVTFAKDSLVFTELKNEDGDAVGFISIEFDKCYYYGESSSSYFTHDGDKIIIKLYDGSSSCSGNHEEQTFYIHDEALKRYCQVSLDCSVEIKKPPKHIGFHSVVDDNENCTHRDNTIRAYYTGKCYKCNEGKNYYCNFKEENGYMWENVYQNNKCTSKETVEQTPQWECNVCKNGFMFQCGSTSTTVISVTILLSLIL</sequence>
<reference evidence="2 3" key="1">
    <citation type="journal article" date="2019" name="PLoS Negl. Trop. Dis.">
        <title>Whole genome sequencing of Entamoeba nuttalli reveals mammalian host-related molecular signatures and a novel octapeptide-repeat surface protein.</title>
        <authorList>
            <person name="Tanaka M."/>
            <person name="Makiuchi T."/>
            <person name="Komiyama T."/>
            <person name="Shiina T."/>
            <person name="Osaki K."/>
            <person name="Tachibana H."/>
        </authorList>
    </citation>
    <scope>NUCLEOTIDE SEQUENCE [LARGE SCALE GENOMIC DNA]</scope>
    <source>
        <strain evidence="2 3">P19-061405</strain>
    </source>
</reference>
<evidence type="ECO:0000313" key="3">
    <source>
        <dbReference type="Proteomes" id="UP001628156"/>
    </source>
</evidence>
<dbReference type="EMBL" id="BAAFRS010000263">
    <property type="protein sequence ID" value="GAB1225823.1"/>
    <property type="molecule type" value="Genomic_DNA"/>
</dbReference>
<name>A0ABQ0DSJ0_9EUKA</name>
<evidence type="ECO:0000313" key="2">
    <source>
        <dbReference type="EMBL" id="GAB1225823.1"/>
    </source>
</evidence>
<comment type="caution">
    <text evidence="2">The sequence shown here is derived from an EMBL/GenBank/DDBJ whole genome shotgun (WGS) entry which is preliminary data.</text>
</comment>
<accession>A0ABQ0DSJ0</accession>
<keyword evidence="1" id="KW-0732">Signal</keyword>
<feature type="chain" id="PRO_5047123352" evidence="1">
    <location>
        <begin position="21"/>
        <end position="206"/>
    </location>
</feature>
<keyword evidence="3" id="KW-1185">Reference proteome</keyword>
<proteinExistence type="predicted"/>